<organism evidence="4 5">
    <name type="scientific">Ascodesmis nigricans</name>
    <dbReference type="NCBI Taxonomy" id="341454"/>
    <lineage>
        <taxon>Eukaryota</taxon>
        <taxon>Fungi</taxon>
        <taxon>Dikarya</taxon>
        <taxon>Ascomycota</taxon>
        <taxon>Pezizomycotina</taxon>
        <taxon>Pezizomycetes</taxon>
        <taxon>Pezizales</taxon>
        <taxon>Ascodesmidaceae</taxon>
        <taxon>Ascodesmis</taxon>
    </lineage>
</organism>
<evidence type="ECO:0000256" key="1">
    <source>
        <dbReference type="ARBA" id="ARBA00005352"/>
    </source>
</evidence>
<evidence type="ECO:0000256" key="2">
    <source>
        <dbReference type="SAM" id="MobiDB-lite"/>
    </source>
</evidence>
<gene>
    <name evidence="4" type="ORF">EX30DRAFT_10677</name>
</gene>
<evidence type="ECO:0000259" key="3">
    <source>
        <dbReference type="Pfam" id="PF19031"/>
    </source>
</evidence>
<dbReference type="InterPro" id="IPR043987">
    <property type="entry name" value="CCZ1/INTU/HSP4_longin_1"/>
</dbReference>
<feature type="compositionally biased region" description="Low complexity" evidence="2">
    <location>
        <begin position="460"/>
        <end position="471"/>
    </location>
</feature>
<dbReference type="Pfam" id="PF19031">
    <property type="entry name" value="Intu_longin_1"/>
    <property type="match status" value="1"/>
</dbReference>
<proteinExistence type="inferred from homology"/>
<feature type="domain" description="CCZ1/INTU/HSP4 first Longin" evidence="3">
    <location>
        <begin position="26"/>
        <end position="155"/>
    </location>
</feature>
<dbReference type="PANTHER" id="PTHR13056">
    <property type="entry name" value="VACUOLAR FUSION PROTEIN CCZ1 HOMOLOG-RELATED"/>
    <property type="match status" value="1"/>
</dbReference>
<accession>A0A4S2N6A4</accession>
<feature type="compositionally biased region" description="Polar residues" evidence="2">
    <location>
        <begin position="381"/>
        <end position="400"/>
    </location>
</feature>
<dbReference type="InterPro" id="IPR013176">
    <property type="entry name" value="Ccz1"/>
</dbReference>
<keyword evidence="5" id="KW-1185">Reference proteome</keyword>
<dbReference type="AlphaFoldDB" id="A0A4S2N6A4"/>
<protein>
    <recommendedName>
        <fullName evidence="3">CCZ1/INTU/HSP4 first Longin domain-containing protein</fullName>
    </recommendedName>
</protein>
<sequence>MTQPPPALPPPPSSLVPTITPASLSSLAIYNPSLGPTDETVAEQIVFYTSRTGSSEDDENERLRHIGLVQGVVGFACDFSNSDGCTWVDTQKARIVILETEEKGWWIVAKVELTYLHNPTTQPAKSEWSSREVSPPQLIFAQLRRAYMQYRFRYGSFEDGLAKFGRTTFCKKLNKYWNRWAWNRWEAMLFRNPTLEFLADRVVKSAGSARGVEIGEQDRKFLEGWIKKQKARGMVDVVISRFGKEPSGRGVEDGQQRKESQDSTGYWFWGKRTKDAETTEYKKQAQDEEVPVVMPDDGCVFPGIGELTTRSVIDLANYLAELYETGEGSTTLTRTSSQRRQPRRKRRGPKSSRASQLGVEVNSNRGEVVTAPEVSPPKGESSPQQPATPSTHPSDTSTIPVDQPVNEETPPLAPMENVDPLPQDIPQLNSTLPETIFAPPNASKVMNILTFGWSNSRTHSPAPSISSSKSIEPLKPEHTPPQKPISTLGRFIIGFQGDLDTEDIEADIDASSGRITSRTVWVSPQSSPDVIREYRLVVYYNPPLYFAFLLQPTSPHLTATSFYREIHHQLSPLVPRVLSPPTSVTNQLSLANCYTVLYIPSSSTLHCTIPPIPDPGTQFNLETWTRAEALHVNTIVLAMLTDTSAHKNNTGQKSVRSNRNWWIHWLRTDEGEVLLVKRPGKGAALKHYGGKGNRAWSDKDGEEGNTGNAGLGEELDDDVTSVLTRLLRGI</sequence>
<feature type="region of interest" description="Disordered" evidence="2">
    <location>
        <begin position="688"/>
        <end position="714"/>
    </location>
</feature>
<feature type="compositionally biased region" description="Low complexity" evidence="2">
    <location>
        <begin position="328"/>
        <end position="339"/>
    </location>
</feature>
<feature type="region of interest" description="Disordered" evidence="2">
    <location>
        <begin position="328"/>
        <end position="427"/>
    </location>
</feature>
<dbReference type="EMBL" id="ML220112">
    <property type="protein sequence ID" value="TGZ84849.1"/>
    <property type="molecule type" value="Genomic_DNA"/>
</dbReference>
<feature type="region of interest" description="Disordered" evidence="2">
    <location>
        <begin position="457"/>
        <end position="483"/>
    </location>
</feature>
<evidence type="ECO:0000313" key="4">
    <source>
        <dbReference type="EMBL" id="TGZ84849.1"/>
    </source>
</evidence>
<dbReference type="GO" id="GO:0035658">
    <property type="term" value="C:Mon1-Ccz1 complex"/>
    <property type="evidence" value="ECO:0007669"/>
    <property type="project" value="InterPro"/>
</dbReference>
<dbReference type="GO" id="GO:0016192">
    <property type="term" value="P:vesicle-mediated transport"/>
    <property type="evidence" value="ECO:0007669"/>
    <property type="project" value="InterPro"/>
</dbReference>
<feature type="compositionally biased region" description="Basic residues" evidence="2">
    <location>
        <begin position="340"/>
        <end position="350"/>
    </location>
</feature>
<comment type="similarity">
    <text evidence="1">Belongs to the CCZ1 family.</text>
</comment>
<evidence type="ECO:0000313" key="5">
    <source>
        <dbReference type="Proteomes" id="UP000298138"/>
    </source>
</evidence>
<dbReference type="STRING" id="341454.A0A4S2N6A4"/>
<dbReference type="OrthoDB" id="240546at2759"/>
<name>A0A4S2N6A4_9PEZI</name>
<reference evidence="4 5" key="1">
    <citation type="submission" date="2019-04" db="EMBL/GenBank/DDBJ databases">
        <title>Comparative genomics and transcriptomics to analyze fruiting body development in filamentous ascomycetes.</title>
        <authorList>
            <consortium name="DOE Joint Genome Institute"/>
            <person name="Lutkenhaus R."/>
            <person name="Traeger S."/>
            <person name="Breuer J."/>
            <person name="Kuo A."/>
            <person name="Lipzen A."/>
            <person name="Pangilinan J."/>
            <person name="Dilworth D."/>
            <person name="Sandor L."/>
            <person name="Poggeler S."/>
            <person name="Barry K."/>
            <person name="Grigoriev I.V."/>
            <person name="Nowrousian M."/>
        </authorList>
    </citation>
    <scope>NUCLEOTIDE SEQUENCE [LARGE SCALE GENOMIC DNA]</scope>
    <source>
        <strain evidence="4 5">CBS 389.68</strain>
    </source>
</reference>
<dbReference type="PANTHER" id="PTHR13056:SF0">
    <property type="entry name" value="VACUOLAR FUSION PROTEIN CCZ1 HOMOLOG-RELATED"/>
    <property type="match status" value="1"/>
</dbReference>
<dbReference type="InParanoid" id="A0A4S2N6A4"/>
<dbReference type="Proteomes" id="UP000298138">
    <property type="component" value="Unassembled WGS sequence"/>
</dbReference>